<name>A0AAV1B680_VICFA</name>
<evidence type="ECO:0000313" key="3">
    <source>
        <dbReference type="Proteomes" id="UP001157006"/>
    </source>
</evidence>
<feature type="compositionally biased region" description="Basic residues" evidence="1">
    <location>
        <begin position="105"/>
        <end position="123"/>
    </location>
</feature>
<dbReference type="PANTHER" id="PTHR34199:SF1">
    <property type="entry name" value="HISTONE-LYSINE N-METHYLTRANSFERASE, H3 LYSINE-79 SPECIFIC-LIKE PROTEIN"/>
    <property type="match status" value="1"/>
</dbReference>
<sequence>MKGGSGQEELDWDSYDKIKEQLLGRKGKEKLMATAAAEKIVRSWMENIAKAAKEGGSEEQELDWDSYEKINEEMILLNKLQRSSEKANAKEMAKPEAEKEAQIKAIKRVRLTQKKRDLRRRAKARENKKSQPYKKAEQDKLKVGSKLTKDHVSNVSSEVAEKGDIMHSKFPTHVKLDLELIIREKMQKKVSFAEQIQAAKLIKRKLK</sequence>
<accession>A0AAV1B680</accession>
<keyword evidence="3" id="KW-1185">Reference proteome</keyword>
<dbReference type="Proteomes" id="UP001157006">
    <property type="component" value="Chromosome 6"/>
</dbReference>
<proteinExistence type="predicted"/>
<organism evidence="2 3">
    <name type="scientific">Vicia faba</name>
    <name type="common">Broad bean</name>
    <name type="synonym">Faba vulgaris</name>
    <dbReference type="NCBI Taxonomy" id="3906"/>
    <lineage>
        <taxon>Eukaryota</taxon>
        <taxon>Viridiplantae</taxon>
        <taxon>Streptophyta</taxon>
        <taxon>Embryophyta</taxon>
        <taxon>Tracheophyta</taxon>
        <taxon>Spermatophyta</taxon>
        <taxon>Magnoliopsida</taxon>
        <taxon>eudicotyledons</taxon>
        <taxon>Gunneridae</taxon>
        <taxon>Pentapetalae</taxon>
        <taxon>rosids</taxon>
        <taxon>fabids</taxon>
        <taxon>Fabales</taxon>
        <taxon>Fabaceae</taxon>
        <taxon>Papilionoideae</taxon>
        <taxon>50 kb inversion clade</taxon>
        <taxon>NPAAA clade</taxon>
        <taxon>Hologalegina</taxon>
        <taxon>IRL clade</taxon>
        <taxon>Fabeae</taxon>
        <taxon>Vicia</taxon>
    </lineage>
</organism>
<dbReference type="PANTHER" id="PTHR34199">
    <property type="entry name" value="NUMOD3 MOTIF FAMILY PROTEIN, EXPRESSED"/>
    <property type="match status" value="1"/>
</dbReference>
<evidence type="ECO:0000256" key="1">
    <source>
        <dbReference type="SAM" id="MobiDB-lite"/>
    </source>
</evidence>
<protein>
    <submittedName>
        <fullName evidence="2">Uncharacterized protein</fullName>
    </submittedName>
</protein>
<reference evidence="2 3" key="1">
    <citation type="submission" date="2023-01" db="EMBL/GenBank/DDBJ databases">
        <authorList>
            <person name="Kreplak J."/>
        </authorList>
    </citation>
    <scope>NUCLEOTIDE SEQUENCE [LARGE SCALE GENOMIC DNA]</scope>
</reference>
<evidence type="ECO:0000313" key="2">
    <source>
        <dbReference type="EMBL" id="CAI8617891.1"/>
    </source>
</evidence>
<dbReference type="EMBL" id="OX451741">
    <property type="protein sequence ID" value="CAI8617891.1"/>
    <property type="molecule type" value="Genomic_DNA"/>
</dbReference>
<feature type="compositionally biased region" description="Basic and acidic residues" evidence="1">
    <location>
        <begin position="82"/>
        <end position="102"/>
    </location>
</feature>
<dbReference type="AlphaFoldDB" id="A0AAV1B680"/>
<feature type="region of interest" description="Disordered" evidence="1">
    <location>
        <begin position="82"/>
        <end position="160"/>
    </location>
</feature>
<gene>
    <name evidence="2" type="ORF">VFH_VI097520</name>
</gene>
<feature type="compositionally biased region" description="Basic and acidic residues" evidence="1">
    <location>
        <begin position="124"/>
        <end position="152"/>
    </location>
</feature>